<gene>
    <name evidence="2" type="ORF">DPMN_037573</name>
</gene>
<dbReference type="AlphaFoldDB" id="A0A9D4MFL6"/>
<keyword evidence="3" id="KW-1185">Reference proteome</keyword>
<dbReference type="GO" id="GO:0016887">
    <property type="term" value="F:ATP hydrolysis activity"/>
    <property type="evidence" value="ECO:0007669"/>
    <property type="project" value="InterPro"/>
</dbReference>
<dbReference type="Pfam" id="PF07728">
    <property type="entry name" value="AAA_5"/>
    <property type="match status" value="2"/>
</dbReference>
<dbReference type="PANTHER" id="PTHR21610:SF9">
    <property type="entry name" value="VON WILLEBRAND FACTOR A DOMAIN-CONTAINING PROTEIN 8"/>
    <property type="match status" value="1"/>
</dbReference>
<dbReference type="InterPro" id="IPR039891">
    <property type="entry name" value="VWA8"/>
</dbReference>
<comment type="caution">
    <text evidence="2">The sequence shown here is derived from an EMBL/GenBank/DDBJ whole genome shotgun (WGS) entry which is preliminary data.</text>
</comment>
<dbReference type="SUPFAM" id="SSF52540">
    <property type="entry name" value="P-loop containing nucleoside triphosphate hydrolases"/>
    <property type="match status" value="2"/>
</dbReference>
<dbReference type="EMBL" id="JAIWYP010000002">
    <property type="protein sequence ID" value="KAH3874331.1"/>
    <property type="molecule type" value="Genomic_DNA"/>
</dbReference>
<dbReference type="Gene3D" id="3.40.50.300">
    <property type="entry name" value="P-loop containing nucleotide triphosphate hydrolases"/>
    <property type="match status" value="2"/>
</dbReference>
<dbReference type="Proteomes" id="UP000828390">
    <property type="component" value="Unassembled WGS sequence"/>
</dbReference>
<dbReference type="PANTHER" id="PTHR21610">
    <property type="entry name" value="VON WILLEBRAND FACTOR A DOMAIN-CONTAINING PROTEIN 8"/>
    <property type="match status" value="1"/>
</dbReference>
<dbReference type="FunFam" id="3.40.50.300:FF:000587">
    <property type="entry name" value="von Willebrand factor A domain containing 8"/>
    <property type="match status" value="1"/>
</dbReference>
<dbReference type="GO" id="GO:0005737">
    <property type="term" value="C:cytoplasm"/>
    <property type="evidence" value="ECO:0007669"/>
    <property type="project" value="TreeGrafter"/>
</dbReference>
<dbReference type="GO" id="GO:0005524">
    <property type="term" value="F:ATP binding"/>
    <property type="evidence" value="ECO:0007669"/>
    <property type="project" value="InterPro"/>
</dbReference>
<reference evidence="2" key="1">
    <citation type="journal article" date="2019" name="bioRxiv">
        <title>The Genome of the Zebra Mussel, Dreissena polymorpha: A Resource for Invasive Species Research.</title>
        <authorList>
            <person name="McCartney M.A."/>
            <person name="Auch B."/>
            <person name="Kono T."/>
            <person name="Mallez S."/>
            <person name="Zhang Y."/>
            <person name="Obille A."/>
            <person name="Becker A."/>
            <person name="Abrahante J.E."/>
            <person name="Garbe J."/>
            <person name="Badalamenti J.P."/>
            <person name="Herman A."/>
            <person name="Mangelson H."/>
            <person name="Liachko I."/>
            <person name="Sullivan S."/>
            <person name="Sone E.D."/>
            <person name="Koren S."/>
            <person name="Silverstein K.A.T."/>
            <person name="Beckman K.B."/>
            <person name="Gohl D.M."/>
        </authorList>
    </citation>
    <scope>NUCLEOTIDE SEQUENCE</scope>
    <source>
        <strain evidence="2">Duluth1</strain>
        <tissue evidence="2">Whole animal</tissue>
    </source>
</reference>
<dbReference type="InterPro" id="IPR027417">
    <property type="entry name" value="P-loop_NTPase"/>
</dbReference>
<evidence type="ECO:0000313" key="2">
    <source>
        <dbReference type="EMBL" id="KAH3874331.1"/>
    </source>
</evidence>
<sequence>MRLPLGMSADRSLRRLRNLNSLLWVGKGGSPGTAVLRIEPCRACSKTIKDTGRVSIGDISIAVLPPKNPALVPKQYLSEKLPQSLLQHLRWIMQKDQLGQDVFLIGGPGPLRRQLAMMYLELTKREGEYVCLSRDTTESDLKQRREIQGESAFYVDQSAVRAAINGHILILEGIEKAERNVLPILNNLLENREMQLEDGRFLLAAQRYDKLLLDHTKEELDSLKLVRVNERFRVIALGLPVPSYQGNPLDPPLRSRFQARDVNPLPFNETLELLQECGPQADVERLNQMLMFASTMLTSESTSLGLPDFPITNLPELAKILNVMPGADIHSLLQRLYPYNVMLGKEGQTAVQGTLKRFDVPLSRDEGYLIQSVDRQIDSAMVSLVKGRKTSKLKVAAGSSSGGNDSKFISTAYHDSFMADMLTSHHVKDFCIIGPRGCGKSALMKKFAALLGYHVEPIMLYQDMTSRDLLQQRTTLSNGDTAWRLSPLVTAAMEGSLAVLDGVHRINAGSFSVLQRLVHERELQLFDGTRLVGKDRYELIKSEHNLNDEDMKERQVLQCFCSWI</sequence>
<reference evidence="2" key="2">
    <citation type="submission" date="2020-11" db="EMBL/GenBank/DDBJ databases">
        <authorList>
            <person name="McCartney M.A."/>
            <person name="Auch B."/>
            <person name="Kono T."/>
            <person name="Mallez S."/>
            <person name="Becker A."/>
            <person name="Gohl D.M."/>
            <person name="Silverstein K.A.T."/>
            <person name="Koren S."/>
            <person name="Bechman K.B."/>
            <person name="Herman A."/>
            <person name="Abrahante J.E."/>
            <person name="Garbe J."/>
        </authorList>
    </citation>
    <scope>NUCLEOTIDE SEQUENCE</scope>
    <source>
        <strain evidence="2">Duluth1</strain>
        <tissue evidence="2">Whole animal</tissue>
    </source>
</reference>
<evidence type="ECO:0000259" key="1">
    <source>
        <dbReference type="Pfam" id="PF07728"/>
    </source>
</evidence>
<organism evidence="2 3">
    <name type="scientific">Dreissena polymorpha</name>
    <name type="common">Zebra mussel</name>
    <name type="synonym">Mytilus polymorpha</name>
    <dbReference type="NCBI Taxonomy" id="45954"/>
    <lineage>
        <taxon>Eukaryota</taxon>
        <taxon>Metazoa</taxon>
        <taxon>Spiralia</taxon>
        <taxon>Lophotrochozoa</taxon>
        <taxon>Mollusca</taxon>
        <taxon>Bivalvia</taxon>
        <taxon>Autobranchia</taxon>
        <taxon>Heteroconchia</taxon>
        <taxon>Euheterodonta</taxon>
        <taxon>Imparidentia</taxon>
        <taxon>Neoheterodontei</taxon>
        <taxon>Myida</taxon>
        <taxon>Dreissenoidea</taxon>
        <taxon>Dreissenidae</taxon>
        <taxon>Dreissena</taxon>
    </lineage>
</organism>
<name>A0A9D4MFL6_DREPO</name>
<feature type="domain" description="ATPase dynein-related AAA" evidence="1">
    <location>
        <begin position="101"/>
        <end position="257"/>
    </location>
</feature>
<protein>
    <recommendedName>
        <fullName evidence="1">ATPase dynein-related AAA domain-containing protein</fullName>
    </recommendedName>
</protein>
<feature type="domain" description="ATPase dynein-related AAA" evidence="1">
    <location>
        <begin position="429"/>
        <end position="540"/>
    </location>
</feature>
<accession>A0A9D4MFL6</accession>
<evidence type="ECO:0000313" key="3">
    <source>
        <dbReference type="Proteomes" id="UP000828390"/>
    </source>
</evidence>
<dbReference type="InterPro" id="IPR011704">
    <property type="entry name" value="ATPase_dyneun-rel_AAA"/>
</dbReference>
<proteinExistence type="predicted"/>